<proteinExistence type="predicted"/>
<dbReference type="AlphaFoldDB" id="G9YMP2"/>
<dbReference type="HOGENOM" id="CLU_3135944_0_0_9"/>
<protein>
    <submittedName>
        <fullName evidence="1">Uncharacterized protein</fullName>
    </submittedName>
</protein>
<gene>
    <name evidence="1" type="ORF">HMPREF0372_00765</name>
</gene>
<evidence type="ECO:0000313" key="1">
    <source>
        <dbReference type="EMBL" id="EHM53906.1"/>
    </source>
</evidence>
<dbReference type="Proteomes" id="UP000004459">
    <property type="component" value="Unassembled WGS sequence"/>
</dbReference>
<dbReference type="EMBL" id="AGCK01000053">
    <property type="protein sequence ID" value="EHM53906.1"/>
    <property type="molecule type" value="Genomic_DNA"/>
</dbReference>
<comment type="caution">
    <text evidence="1">The sequence shown here is derived from an EMBL/GenBank/DDBJ whole genome shotgun (WGS) entry which is preliminary data.</text>
</comment>
<organism evidence="1 2">
    <name type="scientific">Flavonifractor plautii ATCC 29863</name>
    <dbReference type="NCBI Taxonomy" id="411475"/>
    <lineage>
        <taxon>Bacteria</taxon>
        <taxon>Bacillati</taxon>
        <taxon>Bacillota</taxon>
        <taxon>Clostridia</taxon>
        <taxon>Eubacteriales</taxon>
        <taxon>Oscillospiraceae</taxon>
        <taxon>Flavonifractor</taxon>
    </lineage>
</organism>
<accession>G9YMP2</accession>
<sequence>MLDFVNDHRKHLHCFLPLSYRVCTQKATKIYEVCYNKKYPLIPCVRGGV</sequence>
<name>G9YMP2_FLAPL</name>
<evidence type="ECO:0000313" key="2">
    <source>
        <dbReference type="Proteomes" id="UP000004459"/>
    </source>
</evidence>
<reference evidence="1 2" key="1">
    <citation type="submission" date="2011-08" db="EMBL/GenBank/DDBJ databases">
        <authorList>
            <person name="Weinstock G."/>
            <person name="Sodergren E."/>
            <person name="Clifton S."/>
            <person name="Fulton L."/>
            <person name="Fulton B."/>
            <person name="Courtney L."/>
            <person name="Fronick C."/>
            <person name="Harrison M."/>
            <person name="Strong C."/>
            <person name="Farmer C."/>
            <person name="Delahaunty K."/>
            <person name="Markovic C."/>
            <person name="Hall O."/>
            <person name="Minx P."/>
            <person name="Tomlinson C."/>
            <person name="Mitreva M."/>
            <person name="Hou S."/>
            <person name="Chen J."/>
            <person name="Wollam A."/>
            <person name="Pepin K.H."/>
            <person name="Johnson M."/>
            <person name="Bhonagiri V."/>
            <person name="Zhang X."/>
            <person name="Suruliraj S."/>
            <person name="Warren W."/>
            <person name="Chinwalla A."/>
            <person name="Mardis E.R."/>
            <person name="Wilson R.K."/>
        </authorList>
    </citation>
    <scope>NUCLEOTIDE SEQUENCE [LARGE SCALE GENOMIC DNA]</scope>
    <source>
        <strain evidence="1 2">ATCC 29863</strain>
    </source>
</reference>